<evidence type="ECO:0000313" key="3">
    <source>
        <dbReference type="EMBL" id="SDZ35131.1"/>
    </source>
</evidence>
<evidence type="ECO:0000313" key="2">
    <source>
        <dbReference type="EMBL" id="QPS82449.1"/>
    </source>
</evidence>
<dbReference type="EMBL" id="FNPE01000019">
    <property type="protein sequence ID" value="SDZ35131.1"/>
    <property type="molecule type" value="Genomic_DNA"/>
</dbReference>
<evidence type="ECO:0000313" key="4">
    <source>
        <dbReference type="Proteomes" id="UP000183417"/>
    </source>
</evidence>
<name>A0A1H3SC74_9BURK</name>
<feature type="signal peptide" evidence="1">
    <location>
        <begin position="1"/>
        <end position="25"/>
    </location>
</feature>
<organism evidence="3 4">
    <name type="scientific">Delftia lacustris</name>
    <dbReference type="NCBI Taxonomy" id="558537"/>
    <lineage>
        <taxon>Bacteria</taxon>
        <taxon>Pseudomonadati</taxon>
        <taxon>Pseudomonadota</taxon>
        <taxon>Betaproteobacteria</taxon>
        <taxon>Burkholderiales</taxon>
        <taxon>Comamonadaceae</taxon>
        <taxon>Delftia</taxon>
    </lineage>
</organism>
<dbReference type="NCBIfam" id="NF038027">
    <property type="entry name" value="TssQ_fam"/>
    <property type="match status" value="1"/>
</dbReference>
<reference evidence="3 4" key="1">
    <citation type="submission" date="2016-10" db="EMBL/GenBank/DDBJ databases">
        <authorList>
            <person name="de Groot N.N."/>
        </authorList>
    </citation>
    <scope>NUCLEOTIDE SEQUENCE [LARGE SCALE GENOMIC DNA]</scope>
    <source>
        <strain evidence="3 4">LMG 24775</strain>
    </source>
</reference>
<feature type="chain" id="PRO_5044558533" evidence="1">
    <location>
        <begin position="26"/>
        <end position="165"/>
    </location>
</feature>
<sequence>MTMSMHIPHSLQRLTLALAVAFGLAACETAPKPVEPEPAPPVVQAPVEPVKPVDPVVIKEQELVEAIQLYVDGRYEDAITALTPLSTAQELPMSSQVKALKYIAFSHCVEGRRKPCRQHFDMALALDPTFQLTEAEKGHPTWGREFNNARAALRNKRPAPARKAS</sequence>
<dbReference type="Proteomes" id="UP000183417">
    <property type="component" value="Unassembled WGS sequence"/>
</dbReference>
<keyword evidence="1" id="KW-0732">Signal</keyword>
<dbReference type="EMBL" id="CP065748">
    <property type="protein sequence ID" value="QPS82449.1"/>
    <property type="molecule type" value="Genomic_DNA"/>
</dbReference>
<accession>A0A1H3SC74</accession>
<evidence type="ECO:0000256" key="1">
    <source>
        <dbReference type="SAM" id="SignalP"/>
    </source>
</evidence>
<keyword evidence="5" id="KW-1185">Reference proteome</keyword>
<protein>
    <submittedName>
        <fullName evidence="2">TssQ family T6SS-associated lipoprotein</fullName>
    </submittedName>
</protein>
<reference evidence="2 5" key="2">
    <citation type="submission" date="2020-12" db="EMBL/GenBank/DDBJ databases">
        <title>FDA dAtabase for Regulatory Grade micrObial Sequences (FDA-ARGOS): Supporting development and validation of Infectious Disease Dx tests.</title>
        <authorList>
            <person name="Sproer C."/>
            <person name="Gronow S."/>
            <person name="Severitt S."/>
            <person name="Schroder I."/>
            <person name="Tallon L."/>
            <person name="Sadzewicz L."/>
            <person name="Zhao X."/>
            <person name="Boylan J."/>
            <person name="Ott S."/>
            <person name="Bowen H."/>
            <person name="Vavikolanu K."/>
            <person name="Mehta A."/>
            <person name="Aluvathingal J."/>
            <person name="Nadendla S."/>
            <person name="Lowell S."/>
            <person name="Myers T."/>
            <person name="Yan Y."/>
            <person name="Sichtig H."/>
        </authorList>
    </citation>
    <scope>NUCLEOTIDE SEQUENCE [LARGE SCALE GENOMIC DNA]</scope>
    <source>
        <strain evidence="2 5">FDAARGOS_890</strain>
    </source>
</reference>
<dbReference type="AlphaFoldDB" id="A0A1H3SC74"/>
<gene>
    <name evidence="2" type="ORF">I6G47_05045</name>
    <name evidence="3" type="ORF">SAMN05421547_11942</name>
</gene>
<proteinExistence type="predicted"/>
<dbReference type="InterPro" id="IPR047780">
    <property type="entry name" value="TssQ-like"/>
</dbReference>
<evidence type="ECO:0000313" key="5">
    <source>
        <dbReference type="Proteomes" id="UP000595064"/>
    </source>
</evidence>
<dbReference type="Proteomes" id="UP000595064">
    <property type="component" value="Chromosome"/>
</dbReference>
<dbReference type="KEGG" id="dla:I6G47_05045"/>
<keyword evidence="2" id="KW-0449">Lipoprotein</keyword>